<reference evidence="3" key="1">
    <citation type="submission" date="2021-03" db="EMBL/GenBank/DDBJ databases">
        <title>Comparative genomics and phylogenomic investigation of the class Geoglossomycetes provide insights into ecological specialization and systematics.</title>
        <authorList>
            <person name="Melie T."/>
            <person name="Pirro S."/>
            <person name="Miller A.N."/>
            <person name="Quandt A."/>
        </authorList>
    </citation>
    <scope>NUCLEOTIDE SEQUENCE</scope>
    <source>
        <strain evidence="3">GBOQ0MN5Z8</strain>
    </source>
</reference>
<dbReference type="OrthoDB" id="5336565at2759"/>
<accession>A0A9P8I2D2</accession>
<feature type="compositionally biased region" description="Polar residues" evidence="1">
    <location>
        <begin position="256"/>
        <end position="268"/>
    </location>
</feature>
<dbReference type="AlphaFoldDB" id="A0A9P8I2D2"/>
<name>A0A9P8I2D2_9PEZI</name>
<evidence type="ECO:0000256" key="1">
    <source>
        <dbReference type="SAM" id="MobiDB-lite"/>
    </source>
</evidence>
<proteinExistence type="predicted"/>
<dbReference type="Proteomes" id="UP000698800">
    <property type="component" value="Unassembled WGS sequence"/>
</dbReference>
<protein>
    <recommendedName>
        <fullName evidence="2">DUF7924 domain-containing protein</fullName>
    </recommendedName>
</protein>
<evidence type="ECO:0000313" key="3">
    <source>
        <dbReference type="EMBL" id="KAH0537297.1"/>
    </source>
</evidence>
<organism evidence="3 4">
    <name type="scientific">Glutinoglossum americanum</name>
    <dbReference type="NCBI Taxonomy" id="1670608"/>
    <lineage>
        <taxon>Eukaryota</taxon>
        <taxon>Fungi</taxon>
        <taxon>Dikarya</taxon>
        <taxon>Ascomycota</taxon>
        <taxon>Pezizomycotina</taxon>
        <taxon>Geoglossomycetes</taxon>
        <taxon>Geoglossales</taxon>
        <taxon>Geoglossaceae</taxon>
        <taxon>Glutinoglossum</taxon>
    </lineage>
</organism>
<keyword evidence="4" id="KW-1185">Reference proteome</keyword>
<sequence length="268" mass="29406">MAQSQSTCGTQGLSTNGKLAVKVNAKRSSAYDPNFEQVLIDHNIFPDIRCGGALVDARPDLYDGTLPERIDKRVRERLRSYIMLSTHSHTPCLPNLFAEGKGPNGCAAVAKRQACYDGALGARGIRMLQSFGTDAGVTFDNNAYTITSSYHCGTSTLQIDVHNLSYQPKAPGGEPEYYMIQLRSFAMTDTPETFRQGARAFRNARDWTMEQRDKLVGAVNGRVTDTPTEAFMLEPPDSPSAAEPTLLESNPPPTNLPRTTHMPTLTNF</sequence>
<gene>
    <name evidence="3" type="ORF">FGG08_005887</name>
</gene>
<dbReference type="Pfam" id="PF25545">
    <property type="entry name" value="DUF7924"/>
    <property type="match status" value="1"/>
</dbReference>
<dbReference type="EMBL" id="JAGHQL010000152">
    <property type="protein sequence ID" value="KAH0537297.1"/>
    <property type="molecule type" value="Genomic_DNA"/>
</dbReference>
<feature type="region of interest" description="Disordered" evidence="1">
    <location>
        <begin position="233"/>
        <end position="268"/>
    </location>
</feature>
<dbReference type="InterPro" id="IPR057684">
    <property type="entry name" value="DUF7924"/>
</dbReference>
<comment type="caution">
    <text evidence="3">The sequence shown here is derived from an EMBL/GenBank/DDBJ whole genome shotgun (WGS) entry which is preliminary data.</text>
</comment>
<feature type="domain" description="DUF7924" evidence="2">
    <location>
        <begin position="58"/>
        <end position="214"/>
    </location>
</feature>
<evidence type="ECO:0000259" key="2">
    <source>
        <dbReference type="Pfam" id="PF25545"/>
    </source>
</evidence>
<evidence type="ECO:0000313" key="4">
    <source>
        <dbReference type="Proteomes" id="UP000698800"/>
    </source>
</evidence>